<feature type="compositionally biased region" description="Basic residues" evidence="10">
    <location>
        <begin position="126"/>
        <end position="138"/>
    </location>
</feature>
<protein>
    <recommendedName>
        <fullName evidence="8">Putative transcription factor kapC</fullName>
    </recommendedName>
</protein>
<dbReference type="STRING" id="1658174.A0A1J9Q7X7"/>
<keyword evidence="4" id="KW-0805">Transcription regulation</keyword>
<evidence type="ECO:0000256" key="2">
    <source>
        <dbReference type="ARBA" id="ARBA00004123"/>
    </source>
</evidence>
<dbReference type="AlphaFoldDB" id="A0A1J9Q7X7"/>
<dbReference type="InterPro" id="IPR050936">
    <property type="entry name" value="AP-1-like"/>
</dbReference>
<dbReference type="GO" id="GO:0090575">
    <property type="term" value="C:RNA polymerase II transcription regulator complex"/>
    <property type="evidence" value="ECO:0007669"/>
    <property type="project" value="TreeGrafter"/>
</dbReference>
<dbReference type="InterPro" id="IPR046347">
    <property type="entry name" value="bZIP_sf"/>
</dbReference>
<feature type="region of interest" description="Disordered" evidence="10">
    <location>
        <begin position="299"/>
        <end position="319"/>
    </location>
</feature>
<evidence type="ECO:0000256" key="3">
    <source>
        <dbReference type="ARBA" id="ARBA00007163"/>
    </source>
</evidence>
<feature type="region of interest" description="Disordered" evidence="10">
    <location>
        <begin position="123"/>
        <end position="163"/>
    </location>
</feature>
<dbReference type="SUPFAM" id="SSF57959">
    <property type="entry name" value="Leucine zipper domain"/>
    <property type="match status" value="1"/>
</dbReference>
<dbReference type="Gene3D" id="1.20.5.170">
    <property type="match status" value="1"/>
</dbReference>
<feature type="compositionally biased region" description="Basic and acidic residues" evidence="10">
    <location>
        <begin position="203"/>
        <end position="220"/>
    </location>
</feature>
<proteinExistence type="inferred from homology"/>
<comment type="subcellular location">
    <subcellularLocation>
        <location evidence="2">Nucleus</location>
    </subcellularLocation>
</comment>
<comment type="caution">
    <text evidence="12">The sequence shown here is derived from an EMBL/GenBank/DDBJ whole genome shotgun (WGS) entry which is preliminary data.</text>
</comment>
<dbReference type="Pfam" id="PF00170">
    <property type="entry name" value="bZIP_1"/>
    <property type="match status" value="1"/>
</dbReference>
<feature type="region of interest" description="Disordered" evidence="10">
    <location>
        <begin position="396"/>
        <end position="428"/>
    </location>
</feature>
<comment type="function">
    <text evidence="1">Putative transcription factor.</text>
</comment>
<feature type="compositionally biased region" description="Low complexity" evidence="10">
    <location>
        <begin position="223"/>
        <end position="233"/>
    </location>
</feature>
<evidence type="ECO:0000256" key="10">
    <source>
        <dbReference type="SAM" id="MobiDB-lite"/>
    </source>
</evidence>
<evidence type="ECO:0000256" key="1">
    <source>
        <dbReference type="ARBA" id="ARBA00004049"/>
    </source>
</evidence>
<dbReference type="VEuPathDB" id="FungiDB:ACJ73_04078"/>
<keyword evidence="13" id="KW-1185">Reference proteome</keyword>
<accession>A0A1J9Q7X7</accession>
<evidence type="ECO:0000256" key="5">
    <source>
        <dbReference type="ARBA" id="ARBA00023125"/>
    </source>
</evidence>
<feature type="region of interest" description="Disordered" evidence="10">
    <location>
        <begin position="175"/>
        <end position="235"/>
    </location>
</feature>
<evidence type="ECO:0000313" key="13">
    <source>
        <dbReference type="Proteomes" id="UP000242791"/>
    </source>
</evidence>
<evidence type="ECO:0000256" key="4">
    <source>
        <dbReference type="ARBA" id="ARBA00023015"/>
    </source>
</evidence>
<feature type="compositionally biased region" description="Low complexity" evidence="10">
    <location>
        <begin position="188"/>
        <end position="198"/>
    </location>
</feature>
<keyword evidence="6" id="KW-0804">Transcription</keyword>
<dbReference type="PROSITE" id="PS00036">
    <property type="entry name" value="BZIP_BASIC"/>
    <property type="match status" value="1"/>
</dbReference>
<organism evidence="12 13">
    <name type="scientific">Blastomyces percursus</name>
    <dbReference type="NCBI Taxonomy" id="1658174"/>
    <lineage>
        <taxon>Eukaryota</taxon>
        <taxon>Fungi</taxon>
        <taxon>Dikarya</taxon>
        <taxon>Ascomycota</taxon>
        <taxon>Pezizomycotina</taxon>
        <taxon>Eurotiomycetes</taxon>
        <taxon>Eurotiomycetidae</taxon>
        <taxon>Onygenales</taxon>
        <taxon>Ajellomycetaceae</taxon>
        <taxon>Blastomyces</taxon>
    </lineage>
</organism>
<feature type="compositionally biased region" description="Basic and acidic residues" evidence="10">
    <location>
        <begin position="25"/>
        <end position="34"/>
    </location>
</feature>
<feature type="compositionally biased region" description="Low complexity" evidence="10">
    <location>
        <begin position="147"/>
        <end position="163"/>
    </location>
</feature>
<sequence>MNHPLLTDPDSSSSSIQLPRLCLHDSDSDSEKYHSQRQGRAATSSCTPVTNYSSTRRLNNTLLINLCLPGQKSISRDRRLDLIMTLQHALAPAPHPQMQDLKNQVQDHADQVLHDQLLAAQAQHLHPSHPHSHSHAHHAPPPPRPTPGASAAAPRDQTNTNNANAANITIDPAIAGPSAMIHPPPTAAPTTAQGQAPGPDIPMEDHTDGRKTYGKRELSTSKRAAQNRAAQRAFRQRKEGYIRKLEEQVKDYELLVENYKAIQAENYQLREYIISLQSRLIDSQNEVPELPGNIDLSQPRNDPPAPAINAATTSAGGAPGNIATTAAGSAGAGGGDQAEVNALNRIAVAGLGMRKHQHEEAAFLGNNTNDNAAGNNANVGGANVNVNNGNMNVNPEADSPSKRMRFDGLPDVGMGVGMGDDVKGDATS</sequence>
<evidence type="ECO:0000256" key="6">
    <source>
        <dbReference type="ARBA" id="ARBA00023163"/>
    </source>
</evidence>
<feature type="domain" description="BZIP" evidence="11">
    <location>
        <begin position="222"/>
        <end position="237"/>
    </location>
</feature>
<dbReference type="PANTHER" id="PTHR40621:SF11">
    <property type="entry name" value="TRANSCRIPTION FACTOR KAPC-RELATED"/>
    <property type="match status" value="1"/>
</dbReference>
<dbReference type="EMBL" id="LGTZ01000538">
    <property type="protein sequence ID" value="OJD24560.1"/>
    <property type="molecule type" value="Genomic_DNA"/>
</dbReference>
<keyword evidence="9" id="KW-0175">Coiled coil</keyword>
<feature type="compositionally biased region" description="Polar residues" evidence="10">
    <location>
        <begin position="36"/>
        <end position="51"/>
    </location>
</feature>
<dbReference type="OrthoDB" id="2593073at2759"/>
<evidence type="ECO:0000259" key="11">
    <source>
        <dbReference type="PROSITE" id="PS00036"/>
    </source>
</evidence>
<feature type="region of interest" description="Disordered" evidence="10">
    <location>
        <begin position="25"/>
        <end position="51"/>
    </location>
</feature>
<evidence type="ECO:0000313" key="12">
    <source>
        <dbReference type="EMBL" id="OJD24560.1"/>
    </source>
</evidence>
<dbReference type="Proteomes" id="UP000242791">
    <property type="component" value="Unassembled WGS sequence"/>
</dbReference>
<dbReference type="SMART" id="SM00338">
    <property type="entry name" value="BRLZ"/>
    <property type="match status" value="1"/>
</dbReference>
<dbReference type="GO" id="GO:0001228">
    <property type="term" value="F:DNA-binding transcription activator activity, RNA polymerase II-specific"/>
    <property type="evidence" value="ECO:0007669"/>
    <property type="project" value="TreeGrafter"/>
</dbReference>
<evidence type="ECO:0000256" key="7">
    <source>
        <dbReference type="ARBA" id="ARBA00023242"/>
    </source>
</evidence>
<dbReference type="GO" id="GO:0000976">
    <property type="term" value="F:transcription cis-regulatory region binding"/>
    <property type="evidence" value="ECO:0007669"/>
    <property type="project" value="InterPro"/>
</dbReference>
<reference evidence="12 13" key="1">
    <citation type="submission" date="2015-08" db="EMBL/GenBank/DDBJ databases">
        <title>Emmonsia species relationships and genome sequence.</title>
        <authorList>
            <person name="Cuomo C.A."/>
            <person name="Schwartz I.S."/>
            <person name="Kenyon C."/>
            <person name="De Hoog G.S."/>
            <person name="Govender N.P."/>
            <person name="Botha A."/>
            <person name="Moreno L."/>
            <person name="De Vries M."/>
            <person name="Munoz J.F."/>
            <person name="Stielow J.B."/>
        </authorList>
    </citation>
    <scope>NUCLEOTIDE SEQUENCE [LARGE SCALE GENOMIC DNA]</scope>
    <source>
        <strain evidence="12 13">EI222</strain>
    </source>
</reference>
<evidence type="ECO:0000256" key="8">
    <source>
        <dbReference type="ARBA" id="ARBA00044067"/>
    </source>
</evidence>
<name>A0A1J9Q7X7_9EURO</name>
<evidence type="ECO:0000256" key="9">
    <source>
        <dbReference type="SAM" id="Coils"/>
    </source>
</evidence>
<keyword evidence="5" id="KW-0238">DNA-binding</keyword>
<dbReference type="InterPro" id="IPR004827">
    <property type="entry name" value="bZIP"/>
</dbReference>
<comment type="similarity">
    <text evidence="3">Belongs to the bZIP family.</text>
</comment>
<keyword evidence="7" id="KW-0539">Nucleus</keyword>
<dbReference type="PANTHER" id="PTHR40621">
    <property type="entry name" value="TRANSCRIPTION FACTOR KAPC-RELATED"/>
    <property type="match status" value="1"/>
</dbReference>
<feature type="compositionally biased region" description="Basic and acidic residues" evidence="10">
    <location>
        <begin position="399"/>
        <end position="408"/>
    </location>
</feature>
<feature type="coiled-coil region" evidence="9">
    <location>
        <begin position="235"/>
        <end position="265"/>
    </location>
</feature>
<gene>
    <name evidence="12" type="ORF">ACJ73_04078</name>
</gene>